<dbReference type="GO" id="GO:0006893">
    <property type="term" value="P:Golgi to plasma membrane transport"/>
    <property type="evidence" value="ECO:0007669"/>
    <property type="project" value="TreeGrafter"/>
</dbReference>
<protein>
    <recommendedName>
        <fullName evidence="6">GAE domain-containing protein</fullName>
    </recommendedName>
</protein>
<comment type="caution">
    <text evidence="7">The sequence shown here is derived from an EMBL/GenBank/DDBJ whole genome shotgun (WGS) entry which is preliminary data.</text>
</comment>
<dbReference type="GO" id="GO:0006886">
    <property type="term" value="P:intracellular protein transport"/>
    <property type="evidence" value="ECO:0007669"/>
    <property type="project" value="InterPro"/>
</dbReference>
<proteinExistence type="predicted"/>
<keyword evidence="5" id="KW-0333">Golgi apparatus</keyword>
<dbReference type="PANTHER" id="PTHR45905:SF1">
    <property type="entry name" value="GOLGI-LOCALIZED, GAMMA-ADAPTIN EAR CONTAINING, ARF BINDING PROTEIN"/>
    <property type="match status" value="1"/>
</dbReference>
<accession>A0A1Y3BF64</accession>
<dbReference type="SMART" id="SM00809">
    <property type="entry name" value="Alpha_adaptinC2"/>
    <property type="match status" value="1"/>
</dbReference>
<organism evidence="7 8">
    <name type="scientific">Euroglyphus maynei</name>
    <name type="common">Mayne's house dust mite</name>
    <dbReference type="NCBI Taxonomy" id="6958"/>
    <lineage>
        <taxon>Eukaryota</taxon>
        <taxon>Metazoa</taxon>
        <taxon>Ecdysozoa</taxon>
        <taxon>Arthropoda</taxon>
        <taxon>Chelicerata</taxon>
        <taxon>Arachnida</taxon>
        <taxon>Acari</taxon>
        <taxon>Acariformes</taxon>
        <taxon>Sarcoptiformes</taxon>
        <taxon>Astigmata</taxon>
        <taxon>Psoroptidia</taxon>
        <taxon>Analgoidea</taxon>
        <taxon>Pyroglyphidae</taxon>
        <taxon>Pyroglyphinae</taxon>
        <taxon>Euroglyphus</taxon>
    </lineage>
</organism>
<evidence type="ECO:0000256" key="4">
    <source>
        <dbReference type="ARBA" id="ARBA00022927"/>
    </source>
</evidence>
<feature type="domain" description="GAE" evidence="6">
    <location>
        <begin position="1"/>
        <end position="83"/>
    </location>
</feature>
<dbReference type="GO" id="GO:0005802">
    <property type="term" value="C:trans-Golgi network"/>
    <property type="evidence" value="ECO:0007669"/>
    <property type="project" value="InterPro"/>
</dbReference>
<evidence type="ECO:0000256" key="1">
    <source>
        <dbReference type="ARBA" id="ARBA00004481"/>
    </source>
</evidence>
<dbReference type="OrthoDB" id="28053at2759"/>
<dbReference type="GO" id="GO:0031267">
    <property type="term" value="F:small GTPase binding"/>
    <property type="evidence" value="ECO:0007669"/>
    <property type="project" value="InterPro"/>
</dbReference>
<dbReference type="AlphaFoldDB" id="A0A1Y3BF64"/>
<gene>
    <name evidence="7" type="ORF">BLA29_005685</name>
</gene>
<evidence type="ECO:0000256" key="2">
    <source>
        <dbReference type="ARBA" id="ARBA00004555"/>
    </source>
</evidence>
<dbReference type="InterPro" id="IPR027422">
    <property type="entry name" value="GGA1-3"/>
</dbReference>
<name>A0A1Y3BF64_EURMA</name>
<evidence type="ECO:0000313" key="7">
    <source>
        <dbReference type="EMBL" id="OTF77825.1"/>
    </source>
</evidence>
<dbReference type="PANTHER" id="PTHR45905">
    <property type="entry name" value="GOLGI-LOCALIZED, GAMMA-ADAPTIN EAR CONTAINING, ARF BINDING PROTEIN"/>
    <property type="match status" value="1"/>
</dbReference>
<evidence type="ECO:0000259" key="6">
    <source>
        <dbReference type="PROSITE" id="PS50180"/>
    </source>
</evidence>
<evidence type="ECO:0000256" key="5">
    <source>
        <dbReference type="ARBA" id="ARBA00023034"/>
    </source>
</evidence>
<dbReference type="SUPFAM" id="SSF49348">
    <property type="entry name" value="Clathrin adaptor appendage domain"/>
    <property type="match status" value="1"/>
</dbReference>
<dbReference type="InterPro" id="IPR008152">
    <property type="entry name" value="Clathrin_a/b/g-adaptin_app_Ig"/>
</dbReference>
<dbReference type="GO" id="GO:0010008">
    <property type="term" value="C:endosome membrane"/>
    <property type="evidence" value="ECO:0007669"/>
    <property type="project" value="UniProtKB-SubCell"/>
</dbReference>
<dbReference type="PROSITE" id="PS50180">
    <property type="entry name" value="GAE"/>
    <property type="match status" value="1"/>
</dbReference>
<reference evidence="7 8" key="1">
    <citation type="submission" date="2017-03" db="EMBL/GenBank/DDBJ databases">
        <title>Genome Survey of Euroglyphus maynei.</title>
        <authorList>
            <person name="Arlian L.G."/>
            <person name="Morgan M.S."/>
            <person name="Rider S.D."/>
        </authorList>
    </citation>
    <scope>NUCLEOTIDE SEQUENCE [LARGE SCALE GENOMIC DNA]</scope>
    <source>
        <strain evidence="7">Arlian Lab</strain>
        <tissue evidence="7">Whole body</tissue>
    </source>
</reference>
<keyword evidence="8" id="KW-1185">Reference proteome</keyword>
<dbReference type="GO" id="GO:0034394">
    <property type="term" value="P:protein localization to cell surface"/>
    <property type="evidence" value="ECO:0007669"/>
    <property type="project" value="TreeGrafter"/>
</dbReference>
<dbReference type="Gene3D" id="2.60.40.1230">
    <property type="match status" value="1"/>
</dbReference>
<evidence type="ECO:0000313" key="8">
    <source>
        <dbReference type="Proteomes" id="UP000194236"/>
    </source>
</evidence>
<comment type="subcellular location">
    <subcellularLocation>
        <location evidence="1">Endosome membrane</location>
        <topology evidence="1">Peripheral membrane protein</topology>
    </subcellularLocation>
    <subcellularLocation>
        <location evidence="2">Golgi apparatus</location>
    </subcellularLocation>
</comment>
<keyword evidence="4" id="KW-0653">Protein transport</keyword>
<dbReference type="Proteomes" id="UP000194236">
    <property type="component" value="Unassembled WGS sequence"/>
</dbReference>
<dbReference type="InterPro" id="IPR013041">
    <property type="entry name" value="Clathrin_app_Ig-like_sf"/>
</dbReference>
<dbReference type="Pfam" id="PF02883">
    <property type="entry name" value="Alpha_adaptinC2"/>
    <property type="match status" value="1"/>
</dbReference>
<keyword evidence="3" id="KW-0813">Transport</keyword>
<sequence length="88" mass="10033">MIATNSTDQPMNDFLFQAAVPKSFQLQLMPPSSTIIPSNSNGSIKQMIKVINPNKAQLKMRLRLSYKCQDKNTLEQCDVTNFPKQTWQ</sequence>
<evidence type="ECO:0000256" key="3">
    <source>
        <dbReference type="ARBA" id="ARBA00022448"/>
    </source>
</evidence>
<dbReference type="EMBL" id="MUJZ01030732">
    <property type="protein sequence ID" value="OTF77825.1"/>
    <property type="molecule type" value="Genomic_DNA"/>
</dbReference>
<dbReference type="InterPro" id="IPR008153">
    <property type="entry name" value="GAE_dom"/>
</dbReference>